<protein>
    <submittedName>
        <fullName evidence="1">Uncharacterized protein</fullName>
    </submittedName>
</protein>
<comment type="caution">
    <text evidence="1">The sequence shown here is derived from an EMBL/GenBank/DDBJ whole genome shotgun (WGS) entry which is preliminary data.</text>
</comment>
<dbReference type="Proteomes" id="UP001060170">
    <property type="component" value="Chromosome 4"/>
</dbReference>
<accession>A0ACC0EMG7</accession>
<evidence type="ECO:0000313" key="1">
    <source>
        <dbReference type="EMBL" id="KAI7956651.1"/>
    </source>
</evidence>
<sequence>MRLFQLQGTKDPSSEFKLNSRFPVLSNISNMSKNSIDIPKGFSPSEPVGDPAAQPNHQKSEQASIEAPTDTNAETSEPPAESSDFPPIPLPPIGSHPSKDACVKSVQQFGMQNGFAVASANQYLVQGQQQFVYQCDKAGKYRPHQKPKKAQDVDEEEEETNKTDEPNDAEGTAPTPGPNAAHNDKTKQWDLEIRNPNHNHPPSTHPGAHIIHRRFTESQGETISTLTSAGVPPLKIKNTMMKGDFTWALDQLRLALSPHVPQVILTDKEQALMNAIEFIFPTA</sequence>
<name>A0ACC0EMG7_9BASI</name>
<proteinExistence type="predicted"/>
<organism evidence="1 2">
    <name type="scientific">Puccinia striiformis f. sp. tritici</name>
    <dbReference type="NCBI Taxonomy" id="168172"/>
    <lineage>
        <taxon>Eukaryota</taxon>
        <taxon>Fungi</taxon>
        <taxon>Dikarya</taxon>
        <taxon>Basidiomycota</taxon>
        <taxon>Pucciniomycotina</taxon>
        <taxon>Pucciniomycetes</taxon>
        <taxon>Pucciniales</taxon>
        <taxon>Pucciniaceae</taxon>
        <taxon>Puccinia</taxon>
    </lineage>
</organism>
<gene>
    <name evidence="1" type="ORF">MJO28_003746</name>
</gene>
<reference evidence="2" key="1">
    <citation type="journal article" date="2018" name="BMC Genomics">
        <title>Genomic insights into host adaptation between the wheat stripe rust pathogen (Puccinia striiformis f. sp. tritici) and the barley stripe rust pathogen (Puccinia striiformis f. sp. hordei).</title>
        <authorList>
            <person name="Xia C."/>
            <person name="Wang M."/>
            <person name="Yin C."/>
            <person name="Cornejo O.E."/>
            <person name="Hulbert S.H."/>
            <person name="Chen X."/>
        </authorList>
    </citation>
    <scope>NUCLEOTIDE SEQUENCE [LARGE SCALE GENOMIC DNA]</scope>
    <source>
        <strain evidence="2">93-210</strain>
    </source>
</reference>
<evidence type="ECO:0000313" key="2">
    <source>
        <dbReference type="Proteomes" id="UP001060170"/>
    </source>
</evidence>
<keyword evidence="2" id="KW-1185">Reference proteome</keyword>
<dbReference type="EMBL" id="CM045868">
    <property type="protein sequence ID" value="KAI7956651.1"/>
    <property type="molecule type" value="Genomic_DNA"/>
</dbReference>
<reference evidence="1 2" key="3">
    <citation type="journal article" date="2022" name="Microbiol. Spectr.">
        <title>Folding features and dynamics of 3D genome architecture in plant fungal pathogens.</title>
        <authorList>
            <person name="Xia C."/>
        </authorList>
    </citation>
    <scope>NUCLEOTIDE SEQUENCE [LARGE SCALE GENOMIC DNA]</scope>
    <source>
        <strain evidence="1 2">93-210</strain>
    </source>
</reference>
<reference evidence="2" key="2">
    <citation type="journal article" date="2018" name="Mol. Plant Microbe Interact.">
        <title>Genome sequence resources for the wheat stripe rust pathogen (Puccinia striiformis f. sp. tritici) and the barley stripe rust pathogen (Puccinia striiformis f. sp. hordei).</title>
        <authorList>
            <person name="Xia C."/>
            <person name="Wang M."/>
            <person name="Yin C."/>
            <person name="Cornejo O.E."/>
            <person name="Hulbert S.H."/>
            <person name="Chen X."/>
        </authorList>
    </citation>
    <scope>NUCLEOTIDE SEQUENCE [LARGE SCALE GENOMIC DNA]</scope>
    <source>
        <strain evidence="2">93-210</strain>
    </source>
</reference>